<organism evidence="2 3">
    <name type="scientific">Knufia fluminis</name>
    <dbReference type="NCBI Taxonomy" id="191047"/>
    <lineage>
        <taxon>Eukaryota</taxon>
        <taxon>Fungi</taxon>
        <taxon>Dikarya</taxon>
        <taxon>Ascomycota</taxon>
        <taxon>Pezizomycotina</taxon>
        <taxon>Eurotiomycetes</taxon>
        <taxon>Chaetothyriomycetidae</taxon>
        <taxon>Chaetothyriales</taxon>
        <taxon>Trichomeriaceae</taxon>
        <taxon>Knufia</taxon>
    </lineage>
</organism>
<evidence type="ECO:0000256" key="1">
    <source>
        <dbReference type="SAM" id="SignalP"/>
    </source>
</evidence>
<feature type="chain" id="PRO_5042915048" evidence="1">
    <location>
        <begin position="19"/>
        <end position="126"/>
    </location>
</feature>
<keyword evidence="3" id="KW-1185">Reference proteome</keyword>
<dbReference type="Proteomes" id="UP001316803">
    <property type="component" value="Unassembled WGS sequence"/>
</dbReference>
<accession>A0AAN8I596</accession>
<feature type="signal peptide" evidence="1">
    <location>
        <begin position="1"/>
        <end position="18"/>
    </location>
</feature>
<gene>
    <name evidence="2" type="ORF">OHC33_006171</name>
</gene>
<proteinExistence type="predicted"/>
<dbReference type="EMBL" id="JAKLMC020000014">
    <property type="protein sequence ID" value="KAK5952579.1"/>
    <property type="molecule type" value="Genomic_DNA"/>
</dbReference>
<protein>
    <submittedName>
        <fullName evidence="2">Uncharacterized protein</fullName>
    </submittedName>
</protein>
<evidence type="ECO:0000313" key="2">
    <source>
        <dbReference type="EMBL" id="KAK5952579.1"/>
    </source>
</evidence>
<name>A0AAN8I596_9EURO</name>
<comment type="caution">
    <text evidence="2">The sequence shown here is derived from an EMBL/GenBank/DDBJ whole genome shotgun (WGS) entry which is preliminary data.</text>
</comment>
<keyword evidence="1" id="KW-0732">Signal</keyword>
<reference evidence="2 3" key="1">
    <citation type="submission" date="2022-12" db="EMBL/GenBank/DDBJ databases">
        <title>Genomic features and morphological characterization of a novel Knufia sp. strain isolated from spacecraft assembly facility.</title>
        <authorList>
            <person name="Teixeira M."/>
            <person name="Chander A.M."/>
            <person name="Stajich J.E."/>
            <person name="Venkateswaran K."/>
        </authorList>
    </citation>
    <scope>NUCLEOTIDE SEQUENCE [LARGE SCALE GENOMIC DNA]</scope>
    <source>
        <strain evidence="2 3">FJI-L2-BK-P2</strain>
    </source>
</reference>
<sequence>MYLKNLLLAVVGIPISCGVPLPARDNHNHNLDLNLDRTFNVSGTTSVDSQSDPRFTDINTNTNFIPIIIPNVKLLYPDRAHDADAGMILLEDKIMFIKNGVRHTVPLVVDASWKGYQELRDRYAVQ</sequence>
<dbReference type="AlphaFoldDB" id="A0AAN8I596"/>
<evidence type="ECO:0000313" key="3">
    <source>
        <dbReference type="Proteomes" id="UP001316803"/>
    </source>
</evidence>